<dbReference type="OrthoDB" id="7849865at2"/>
<dbReference type="Proteomes" id="UP000295302">
    <property type="component" value="Unassembled WGS sequence"/>
</dbReference>
<proteinExistence type="predicted"/>
<sequence>MFGIGELGFALEQVRASLDEKTGPEEPHGSARAASYEVEDFGPILDLARGISLHCPENPEEWVTELQIEVIPSP</sequence>
<name>A0A4R4Z4P4_9ACTN</name>
<dbReference type="AlphaFoldDB" id="A0A4R4Z4P4"/>
<dbReference type="RefSeq" id="WP_132611487.1">
    <property type="nucleotide sequence ID" value="NZ_SMKQ01000023.1"/>
</dbReference>
<dbReference type="EMBL" id="SMKQ01000023">
    <property type="protein sequence ID" value="TDD51042.1"/>
    <property type="molecule type" value="Genomic_DNA"/>
</dbReference>
<comment type="caution">
    <text evidence="1">The sequence shown here is derived from an EMBL/GenBank/DDBJ whole genome shotgun (WGS) entry which is preliminary data.</text>
</comment>
<evidence type="ECO:0000313" key="2">
    <source>
        <dbReference type="Proteomes" id="UP000295302"/>
    </source>
</evidence>
<keyword evidence="2" id="KW-1185">Reference proteome</keyword>
<protein>
    <submittedName>
        <fullName evidence="1">Uncharacterized protein</fullName>
    </submittedName>
</protein>
<gene>
    <name evidence="1" type="ORF">E1286_11370</name>
</gene>
<evidence type="ECO:0000313" key="1">
    <source>
        <dbReference type="EMBL" id="TDD51042.1"/>
    </source>
</evidence>
<organism evidence="1 2">
    <name type="scientific">Nonomuraea terrae</name>
    <dbReference type="NCBI Taxonomy" id="2530383"/>
    <lineage>
        <taxon>Bacteria</taxon>
        <taxon>Bacillati</taxon>
        <taxon>Actinomycetota</taxon>
        <taxon>Actinomycetes</taxon>
        <taxon>Streptosporangiales</taxon>
        <taxon>Streptosporangiaceae</taxon>
        <taxon>Nonomuraea</taxon>
    </lineage>
</organism>
<accession>A0A4R4Z4P4</accession>
<reference evidence="1 2" key="1">
    <citation type="submission" date="2019-03" db="EMBL/GenBank/DDBJ databases">
        <title>Draft genome sequences of novel Actinobacteria.</title>
        <authorList>
            <person name="Sahin N."/>
            <person name="Ay H."/>
            <person name="Saygin H."/>
        </authorList>
    </citation>
    <scope>NUCLEOTIDE SEQUENCE [LARGE SCALE GENOMIC DNA]</scope>
    <source>
        <strain evidence="1 2">CH32</strain>
    </source>
</reference>